<dbReference type="EMBL" id="VOAJ01004099">
    <property type="protein sequence ID" value="KAF0877804.1"/>
    <property type="molecule type" value="Genomic_DNA"/>
</dbReference>
<evidence type="ECO:0000256" key="1">
    <source>
        <dbReference type="ARBA" id="ARBA00012513"/>
    </source>
</evidence>
<accession>A0A6G1AQD4</accession>
<evidence type="ECO:0000313" key="9">
    <source>
        <dbReference type="Proteomes" id="UP000475037"/>
    </source>
</evidence>
<dbReference type="PROSITE" id="PS50011">
    <property type="entry name" value="PROTEIN_KINASE_DOM"/>
    <property type="match status" value="1"/>
</dbReference>
<protein>
    <recommendedName>
        <fullName evidence="1">non-specific serine/threonine protein kinase</fullName>
        <ecNumber evidence="1">2.7.11.1</ecNumber>
    </recommendedName>
</protein>
<sequence length="216" mass="24552">MIREFLPVVVDDEATCVYVLPKSIGGGSFSKTVADDILNQEMDVKFIRKTQQDSTGLQGLYHEAQNTKTSNHRSIVTSLQVMNTSETLLLFTDCVTRDHLEDACPPWGRVAEDVPDKFCQLIDIMECCHQQSVFPRDLELQQLLFDQDLKVARKGFGLRFQFAGYKLHIFWESPNPAAPRLFLPQEDPFPLTDVWSLGWGRGLYCLATGFEPFEGE</sequence>
<feature type="non-terminal residue" evidence="8">
    <location>
        <position position="216"/>
    </location>
</feature>
<evidence type="ECO:0000256" key="5">
    <source>
        <dbReference type="ARBA" id="ARBA00022777"/>
    </source>
</evidence>
<keyword evidence="3" id="KW-0808">Transferase</keyword>
<name>A0A6G1AQD4_CROCR</name>
<dbReference type="PANTHER" id="PTHR24346:SF82">
    <property type="entry name" value="KP78A-RELATED"/>
    <property type="match status" value="1"/>
</dbReference>
<dbReference type="Pfam" id="PF00069">
    <property type="entry name" value="Pkinase"/>
    <property type="match status" value="1"/>
</dbReference>
<dbReference type="SUPFAM" id="SSF56112">
    <property type="entry name" value="Protein kinase-like (PK-like)"/>
    <property type="match status" value="1"/>
</dbReference>
<keyword evidence="6" id="KW-0067">ATP-binding</keyword>
<dbReference type="PANTHER" id="PTHR24346">
    <property type="entry name" value="MAP/MICROTUBULE AFFINITY-REGULATING KINASE"/>
    <property type="match status" value="1"/>
</dbReference>
<keyword evidence="9" id="KW-1185">Reference proteome</keyword>
<dbReference type="InterPro" id="IPR011009">
    <property type="entry name" value="Kinase-like_dom_sf"/>
</dbReference>
<feature type="domain" description="Protein kinase" evidence="7">
    <location>
        <begin position="18"/>
        <end position="216"/>
    </location>
</feature>
<gene>
    <name evidence="8" type="primary">Mark3_0</name>
    <name evidence="8" type="ORF">FOF47_R02099</name>
</gene>
<dbReference type="GO" id="GO:0004674">
    <property type="term" value="F:protein serine/threonine kinase activity"/>
    <property type="evidence" value="ECO:0007669"/>
    <property type="project" value="UniProtKB-KW"/>
</dbReference>
<keyword evidence="4" id="KW-0547">Nucleotide-binding</keyword>
<comment type="caution">
    <text evidence="8">The sequence shown here is derived from an EMBL/GenBank/DDBJ whole genome shotgun (WGS) entry which is preliminary data.</text>
</comment>
<dbReference type="GO" id="GO:0005524">
    <property type="term" value="F:ATP binding"/>
    <property type="evidence" value="ECO:0007669"/>
    <property type="project" value="UniProtKB-KW"/>
</dbReference>
<evidence type="ECO:0000256" key="2">
    <source>
        <dbReference type="ARBA" id="ARBA00022527"/>
    </source>
</evidence>
<evidence type="ECO:0000256" key="3">
    <source>
        <dbReference type="ARBA" id="ARBA00022679"/>
    </source>
</evidence>
<evidence type="ECO:0000259" key="7">
    <source>
        <dbReference type="PROSITE" id="PS50011"/>
    </source>
</evidence>
<dbReference type="EC" id="2.7.11.1" evidence="1"/>
<feature type="non-terminal residue" evidence="8">
    <location>
        <position position="1"/>
    </location>
</feature>
<dbReference type="InterPro" id="IPR000719">
    <property type="entry name" value="Prot_kinase_dom"/>
</dbReference>
<keyword evidence="2" id="KW-0723">Serine/threonine-protein kinase</keyword>
<evidence type="ECO:0000256" key="4">
    <source>
        <dbReference type="ARBA" id="ARBA00022741"/>
    </source>
</evidence>
<organism evidence="8 9">
    <name type="scientific">Crocuta crocuta</name>
    <name type="common">Spotted hyena</name>
    <dbReference type="NCBI Taxonomy" id="9678"/>
    <lineage>
        <taxon>Eukaryota</taxon>
        <taxon>Metazoa</taxon>
        <taxon>Chordata</taxon>
        <taxon>Craniata</taxon>
        <taxon>Vertebrata</taxon>
        <taxon>Euteleostomi</taxon>
        <taxon>Mammalia</taxon>
        <taxon>Eutheria</taxon>
        <taxon>Laurasiatheria</taxon>
        <taxon>Carnivora</taxon>
        <taxon>Feliformia</taxon>
        <taxon>Hyaenidae</taxon>
        <taxon>Crocuta</taxon>
    </lineage>
</organism>
<proteinExistence type="predicted"/>
<dbReference type="AlphaFoldDB" id="A0A6G1AQD4"/>
<dbReference type="GO" id="GO:0035556">
    <property type="term" value="P:intracellular signal transduction"/>
    <property type="evidence" value="ECO:0007669"/>
    <property type="project" value="TreeGrafter"/>
</dbReference>
<evidence type="ECO:0000256" key="6">
    <source>
        <dbReference type="ARBA" id="ARBA00022840"/>
    </source>
</evidence>
<evidence type="ECO:0000313" key="8">
    <source>
        <dbReference type="EMBL" id="KAF0877804.1"/>
    </source>
</evidence>
<dbReference type="GO" id="GO:0005737">
    <property type="term" value="C:cytoplasm"/>
    <property type="evidence" value="ECO:0007669"/>
    <property type="project" value="TreeGrafter"/>
</dbReference>
<dbReference type="Gene3D" id="1.10.510.10">
    <property type="entry name" value="Transferase(Phosphotransferase) domain 1"/>
    <property type="match status" value="1"/>
</dbReference>
<dbReference type="Proteomes" id="UP000475037">
    <property type="component" value="Unassembled WGS sequence"/>
</dbReference>
<keyword evidence="5 8" id="KW-0418">Kinase</keyword>
<reference evidence="8 9" key="1">
    <citation type="submission" date="2019-11" db="EMBL/GenBank/DDBJ databases">
        <authorList>
            <person name="Yang C."/>
            <person name="Li F."/>
        </authorList>
    </citation>
    <scope>NUCLEOTIDE SEQUENCE [LARGE SCALE GENOMIC DNA]</scope>
    <source>
        <strain evidence="8">KB4526</strain>
        <tissue evidence="8">Muscle</tissue>
    </source>
</reference>